<sequence>MRTLPKRHSVTPKRTLFNIPKPSPGSTNGKPGNSSENSIEEMTGFSMTGKSRFQGPKSEKRKSLKLGISDGRKSIIPKRNYMSLQSEELEDRDIVGTRKSLALSLQSNVINVGIVILIITYGLFTFIITAVDRNTGKNHIMVVYHSIESIFILAFVIEILVYKYAFRELYFNNNYNRINLVLTGFIIVFWVLDMFIDSYTVSILLRTRGCMRLVHVPIILENIRSHWRLKRGLNMMDSDLLDSDKPNSEKIIELLLQIGEAMEDPKFYNDIHYCIKHIASGTLYEVGEKDTQTQEVKSLRRRRGAILQMEEQAWIKSCTNMVKLKRDSRDPGTIVITTGGNLKSLESLLDLNFSYSKLMEDLDTLEFDIFDLREKSHDRELTTITSVLFHKHSLYSHYHINLEKFLICMDKITSGYNKSVKYHNSTHAADVCQTLYSFIINGDWISKADFGNIDISSMILGTAVHDYEHPGYNNIYLINTSDNLAVRYNDISVLENHHIASSLALMKLEKYNFLDKVNPDDKEGIRKRMIHIVLATDMSKHFADIGTLKSKISSNTLDPAEKDKLLCMGIGCHLADISNPSKPWNLTLKWTELLFEEFFKQGDKERDMGLKVSDLMDRTCVNIAKAQLGFIDVIVKPAFETFSGFLKCVNKNIKNIKKNRENWDSRVKEYHQRMISEADKIKSPIRVIEEEKSENEEDSQSNKLSDLDSSNPPSSFSSSNGDAVVEEFGNSSFPKPKNSLNKMQSNIEDKTCELFDL</sequence>
<evidence type="ECO:0000256" key="10">
    <source>
        <dbReference type="RuleBase" id="RU363067"/>
    </source>
</evidence>
<feature type="binding site" evidence="9">
    <location>
        <position position="466"/>
    </location>
    <ligand>
        <name>Zn(2+)</name>
        <dbReference type="ChEBI" id="CHEBI:29105"/>
        <label>2</label>
    </ligand>
</feature>
<evidence type="ECO:0000256" key="1">
    <source>
        <dbReference type="ARBA" id="ARBA00004141"/>
    </source>
</evidence>
<dbReference type="InterPro" id="IPR023088">
    <property type="entry name" value="PDEase"/>
</dbReference>
<evidence type="ECO:0000256" key="2">
    <source>
        <dbReference type="ARBA" id="ARBA00022692"/>
    </source>
</evidence>
<evidence type="ECO:0000256" key="8">
    <source>
        <dbReference type="PIRSR" id="PIRSR623088-2"/>
    </source>
</evidence>
<feature type="compositionally biased region" description="Polar residues" evidence="12">
    <location>
        <begin position="24"/>
        <end position="37"/>
    </location>
</feature>
<dbReference type="InterPro" id="IPR002073">
    <property type="entry name" value="PDEase_catalytic_dom"/>
</dbReference>
<dbReference type="Gene3D" id="1.20.120.350">
    <property type="entry name" value="Voltage-gated potassium channels. Chain C"/>
    <property type="match status" value="1"/>
</dbReference>
<feature type="transmembrane region" description="Helical" evidence="13">
    <location>
        <begin position="143"/>
        <end position="166"/>
    </location>
</feature>
<dbReference type="Proteomes" id="UP001295684">
    <property type="component" value="Unassembled WGS sequence"/>
</dbReference>
<keyword evidence="4 10" id="KW-0378">Hydrolase</keyword>
<evidence type="ECO:0000313" key="15">
    <source>
        <dbReference type="EMBL" id="CAI2387258.1"/>
    </source>
</evidence>
<reference evidence="15" key="1">
    <citation type="submission" date="2023-07" db="EMBL/GenBank/DDBJ databases">
        <authorList>
            <consortium name="AG Swart"/>
            <person name="Singh M."/>
            <person name="Singh A."/>
            <person name="Seah K."/>
            <person name="Emmerich C."/>
        </authorList>
    </citation>
    <scope>NUCLEOTIDE SEQUENCE</scope>
    <source>
        <strain evidence="15">DP1</strain>
    </source>
</reference>
<keyword evidence="11" id="KW-0175">Coiled coil</keyword>
<feature type="compositionally biased region" description="Polar residues" evidence="12">
    <location>
        <begin position="729"/>
        <end position="746"/>
    </location>
</feature>
<feature type="domain" description="PDEase" evidence="14">
    <location>
        <begin position="341"/>
        <end position="670"/>
    </location>
</feature>
<dbReference type="GO" id="GO:0007165">
    <property type="term" value="P:signal transduction"/>
    <property type="evidence" value="ECO:0007669"/>
    <property type="project" value="InterPro"/>
</dbReference>
<dbReference type="InterPro" id="IPR027359">
    <property type="entry name" value="Volt_channel_dom_sf"/>
</dbReference>
<protein>
    <recommendedName>
        <fullName evidence="10">Phosphodiesterase</fullName>
        <ecNumber evidence="10">3.1.4.-</ecNumber>
    </recommendedName>
</protein>
<dbReference type="Pfam" id="PF00233">
    <property type="entry name" value="PDEase_I"/>
    <property type="match status" value="1"/>
</dbReference>
<evidence type="ECO:0000256" key="9">
    <source>
        <dbReference type="PIRSR" id="PIRSR623088-3"/>
    </source>
</evidence>
<evidence type="ECO:0000256" key="13">
    <source>
        <dbReference type="SAM" id="Phobius"/>
    </source>
</evidence>
<keyword evidence="2 13" id="KW-0812">Transmembrane</keyword>
<comment type="subcellular location">
    <subcellularLocation>
        <location evidence="1">Membrane</location>
        <topology evidence="1">Multi-pass membrane protein</topology>
    </subcellularLocation>
</comment>
<comment type="similarity">
    <text evidence="10">Belongs to the cyclic nucleotide phosphodiesterase family.</text>
</comment>
<feature type="binding site" evidence="9">
    <location>
        <position position="465"/>
    </location>
    <ligand>
        <name>Zn(2+)</name>
        <dbReference type="ChEBI" id="CHEBI:29105"/>
        <label>1</label>
    </ligand>
</feature>
<feature type="binding site" evidence="8">
    <location>
        <position position="576"/>
    </location>
    <ligand>
        <name>AMP</name>
        <dbReference type="ChEBI" id="CHEBI:456215"/>
    </ligand>
</feature>
<feature type="region of interest" description="Disordered" evidence="12">
    <location>
        <begin position="690"/>
        <end position="748"/>
    </location>
</feature>
<feature type="binding site" evidence="9">
    <location>
        <position position="466"/>
    </location>
    <ligand>
        <name>Zn(2+)</name>
        <dbReference type="ChEBI" id="CHEBI:29105"/>
        <label>1</label>
    </ligand>
</feature>
<dbReference type="Gene3D" id="1.10.1300.10">
    <property type="entry name" value="3'5'-cyclic nucleotide phosphodiesterase, catalytic domain"/>
    <property type="match status" value="1"/>
</dbReference>
<evidence type="ECO:0000256" key="7">
    <source>
        <dbReference type="PIRSR" id="PIRSR623088-1"/>
    </source>
</evidence>
<evidence type="ECO:0000313" key="16">
    <source>
        <dbReference type="Proteomes" id="UP001295684"/>
    </source>
</evidence>
<dbReference type="GO" id="GO:0046872">
    <property type="term" value="F:metal ion binding"/>
    <property type="evidence" value="ECO:0007669"/>
    <property type="project" value="UniProtKB-KW"/>
</dbReference>
<dbReference type="EMBL" id="CAMPGE010029771">
    <property type="protein sequence ID" value="CAI2387258.1"/>
    <property type="molecule type" value="Genomic_DNA"/>
</dbReference>
<feature type="binding site" evidence="8">
    <location>
        <begin position="423"/>
        <end position="427"/>
    </location>
    <ligand>
        <name>AMP</name>
        <dbReference type="ChEBI" id="CHEBI:456215"/>
    </ligand>
</feature>
<dbReference type="EC" id="3.1.4.-" evidence="10"/>
<feature type="coiled-coil region" evidence="11">
    <location>
        <begin position="646"/>
        <end position="673"/>
    </location>
</feature>
<feature type="region of interest" description="Disordered" evidence="12">
    <location>
        <begin position="1"/>
        <end position="64"/>
    </location>
</feature>
<feature type="compositionally biased region" description="Basic residues" evidence="12">
    <location>
        <begin position="1"/>
        <end position="11"/>
    </location>
</feature>
<evidence type="ECO:0000256" key="3">
    <source>
        <dbReference type="ARBA" id="ARBA00022723"/>
    </source>
</evidence>
<organism evidence="15 16">
    <name type="scientific">Euplotes crassus</name>
    <dbReference type="NCBI Taxonomy" id="5936"/>
    <lineage>
        <taxon>Eukaryota</taxon>
        <taxon>Sar</taxon>
        <taxon>Alveolata</taxon>
        <taxon>Ciliophora</taxon>
        <taxon>Intramacronucleata</taxon>
        <taxon>Spirotrichea</taxon>
        <taxon>Hypotrichia</taxon>
        <taxon>Euplotida</taxon>
        <taxon>Euplotidae</taxon>
        <taxon>Moneuplotes</taxon>
    </lineage>
</organism>
<gene>
    <name evidence="15" type="ORF">ECRASSUSDP1_LOCUS28887</name>
</gene>
<proteinExistence type="inferred from homology"/>
<dbReference type="PANTHER" id="PTHR11347">
    <property type="entry name" value="CYCLIC NUCLEOTIDE PHOSPHODIESTERASE"/>
    <property type="match status" value="1"/>
</dbReference>
<feature type="active site" description="Proton donor" evidence="7">
    <location>
        <position position="423"/>
    </location>
</feature>
<evidence type="ECO:0000256" key="5">
    <source>
        <dbReference type="ARBA" id="ARBA00022989"/>
    </source>
</evidence>
<dbReference type="PROSITE" id="PS51845">
    <property type="entry name" value="PDEASE_I_2"/>
    <property type="match status" value="1"/>
</dbReference>
<keyword evidence="6 13" id="KW-0472">Membrane</keyword>
<keyword evidence="5 13" id="KW-1133">Transmembrane helix</keyword>
<feature type="transmembrane region" description="Helical" evidence="13">
    <location>
        <begin position="108"/>
        <end position="131"/>
    </location>
</feature>
<feature type="binding site" evidence="9">
    <location>
        <position position="427"/>
    </location>
    <ligand>
        <name>Zn(2+)</name>
        <dbReference type="ChEBI" id="CHEBI:29105"/>
        <label>1</label>
    </ligand>
</feature>
<evidence type="ECO:0000256" key="6">
    <source>
        <dbReference type="ARBA" id="ARBA00023136"/>
    </source>
</evidence>
<dbReference type="AlphaFoldDB" id="A0AAD1YA03"/>
<dbReference type="InterPro" id="IPR036971">
    <property type="entry name" value="PDEase_catalytic_dom_sf"/>
</dbReference>
<dbReference type="SUPFAM" id="SSF109604">
    <property type="entry name" value="HD-domain/PDEase-like"/>
    <property type="match status" value="1"/>
</dbReference>
<accession>A0AAD1YA03</accession>
<feature type="binding site" evidence="8">
    <location>
        <position position="627"/>
    </location>
    <ligand>
        <name>AMP</name>
        <dbReference type="ChEBI" id="CHEBI:456215"/>
    </ligand>
</feature>
<feature type="binding site" evidence="9">
    <location>
        <position position="576"/>
    </location>
    <ligand>
        <name>Zn(2+)</name>
        <dbReference type="ChEBI" id="CHEBI:29105"/>
        <label>1</label>
    </ligand>
</feature>
<keyword evidence="3 9" id="KW-0479">Metal-binding</keyword>
<evidence type="ECO:0000256" key="12">
    <source>
        <dbReference type="SAM" id="MobiDB-lite"/>
    </source>
</evidence>
<name>A0AAD1YA03_EUPCR</name>
<feature type="binding site" evidence="8">
    <location>
        <position position="466"/>
    </location>
    <ligand>
        <name>AMP</name>
        <dbReference type="ChEBI" id="CHEBI:456215"/>
    </ligand>
</feature>
<dbReference type="GO" id="GO:0004114">
    <property type="term" value="F:3',5'-cyclic-nucleotide phosphodiesterase activity"/>
    <property type="evidence" value="ECO:0007669"/>
    <property type="project" value="InterPro"/>
</dbReference>
<comment type="cofactor">
    <cofactor evidence="10">
        <name>a divalent metal cation</name>
        <dbReference type="ChEBI" id="CHEBI:60240"/>
    </cofactor>
    <text evidence="10">Binds 2 divalent metal cations per subunit. Site 1 may preferentially bind zinc ions, while site 2 has a preference for magnesium and/or manganese ions.</text>
</comment>
<evidence type="ECO:0000256" key="11">
    <source>
        <dbReference type="SAM" id="Coils"/>
    </source>
</evidence>
<dbReference type="PRINTS" id="PR00387">
    <property type="entry name" value="PDIESTERASE1"/>
</dbReference>
<dbReference type="PROSITE" id="PS00126">
    <property type="entry name" value="PDEASE_I_1"/>
    <property type="match status" value="1"/>
</dbReference>
<keyword evidence="16" id="KW-1185">Reference proteome</keyword>
<dbReference type="InterPro" id="IPR023174">
    <property type="entry name" value="PDEase_CS"/>
</dbReference>
<comment type="caution">
    <text evidence="15">The sequence shown here is derived from an EMBL/GenBank/DDBJ whole genome shotgun (WGS) entry which is preliminary data.</text>
</comment>
<feature type="compositionally biased region" description="Low complexity" evidence="12">
    <location>
        <begin position="701"/>
        <end position="720"/>
    </location>
</feature>
<evidence type="ECO:0000256" key="4">
    <source>
        <dbReference type="ARBA" id="ARBA00022801"/>
    </source>
</evidence>
<dbReference type="GO" id="GO:0016020">
    <property type="term" value="C:membrane"/>
    <property type="evidence" value="ECO:0007669"/>
    <property type="project" value="UniProtKB-SubCell"/>
</dbReference>
<feature type="transmembrane region" description="Helical" evidence="13">
    <location>
        <begin position="178"/>
        <end position="196"/>
    </location>
</feature>
<evidence type="ECO:0000259" key="14">
    <source>
        <dbReference type="PROSITE" id="PS51845"/>
    </source>
</evidence>